<dbReference type="Proteomes" id="UP000601768">
    <property type="component" value="Unassembled WGS sequence"/>
</dbReference>
<feature type="transmembrane region" description="Helical" evidence="1">
    <location>
        <begin position="163"/>
        <end position="185"/>
    </location>
</feature>
<dbReference type="EMBL" id="JACNEP010000002">
    <property type="protein sequence ID" value="MBC3764942.1"/>
    <property type="molecule type" value="Genomic_DNA"/>
</dbReference>
<dbReference type="AlphaFoldDB" id="A0A8J6ISA5"/>
<sequence length="309" mass="35455">MPSFVTQLKHFKDRGFDMLNKLFWPVAENTDQDSISFYTFKAKPNYLKSGEDKKWIALQIKTLSPFAQGDHYVYLSKIGVHIWFARSTLNGTPETAAQIKLPDGEHWIKGQKNNYHQIWKNGVMTECTIDMNTTSPSKPIQFPSSSSGWAVQRKLDKAVKKPLFWFLTLCLVLCSAALWAIVGLITATVQAEIVDRENQALSLDLGDKLNIQTQYRTNQQSIKKIQSWQTENGYFPESFAVVARELSKLGSWKLNQITWQNKRLEVEFSTKKMDISSLIEQVEKQALVAQVNIRPHNAQDTWVLEIQIK</sequence>
<comment type="caution">
    <text evidence="2">The sequence shown here is derived from an EMBL/GenBank/DDBJ whole genome shotgun (WGS) entry which is preliminary data.</text>
</comment>
<keyword evidence="1" id="KW-0812">Transmembrane</keyword>
<evidence type="ECO:0000256" key="1">
    <source>
        <dbReference type="SAM" id="Phobius"/>
    </source>
</evidence>
<evidence type="ECO:0000313" key="2">
    <source>
        <dbReference type="EMBL" id="MBC3764942.1"/>
    </source>
</evidence>
<organism evidence="2 3">
    <name type="scientific">Neptunicella marina</name>
    <dbReference type="NCBI Taxonomy" id="2125989"/>
    <lineage>
        <taxon>Bacteria</taxon>
        <taxon>Pseudomonadati</taxon>
        <taxon>Pseudomonadota</taxon>
        <taxon>Gammaproteobacteria</taxon>
        <taxon>Alteromonadales</taxon>
        <taxon>Alteromonadaceae</taxon>
        <taxon>Neptunicella</taxon>
    </lineage>
</organism>
<keyword evidence="3" id="KW-1185">Reference proteome</keyword>
<keyword evidence="1" id="KW-1133">Transmembrane helix</keyword>
<proteinExistence type="predicted"/>
<reference evidence="2" key="2">
    <citation type="submission" date="2020-08" db="EMBL/GenBank/DDBJ databases">
        <authorList>
            <person name="Lai Q."/>
        </authorList>
    </citation>
    <scope>NUCLEOTIDE SEQUENCE</scope>
    <source>
        <strain evidence="2">S27-2</strain>
    </source>
</reference>
<protein>
    <submittedName>
        <fullName evidence="2">Uncharacterized protein</fullName>
    </submittedName>
</protein>
<gene>
    <name evidence="2" type="ORF">H8B19_03575</name>
</gene>
<accession>A0A8J6ISA5</accession>
<keyword evidence="1" id="KW-0472">Membrane</keyword>
<dbReference type="RefSeq" id="WP_186505408.1">
    <property type="nucleotide sequence ID" value="NZ_JACNEP010000002.1"/>
</dbReference>
<evidence type="ECO:0000313" key="3">
    <source>
        <dbReference type="Proteomes" id="UP000601768"/>
    </source>
</evidence>
<name>A0A8J6ISA5_9ALTE</name>
<reference evidence="2" key="1">
    <citation type="journal article" date="2018" name="Int. J. Syst. Evol. Microbiol.">
        <title>Neptunicella marina gen. nov., sp. nov., isolated from surface seawater.</title>
        <authorList>
            <person name="Liu X."/>
            <person name="Lai Q."/>
            <person name="Du Y."/>
            <person name="Zhang X."/>
            <person name="Liu Z."/>
            <person name="Sun F."/>
            <person name="Shao Z."/>
        </authorList>
    </citation>
    <scope>NUCLEOTIDE SEQUENCE</scope>
    <source>
        <strain evidence="2">S27-2</strain>
    </source>
</reference>